<proteinExistence type="predicted"/>
<gene>
    <name evidence="2" type="ORF">ATEIFO6365_0010031900</name>
</gene>
<feature type="region of interest" description="Disordered" evidence="1">
    <location>
        <begin position="171"/>
        <end position="199"/>
    </location>
</feature>
<feature type="compositionally biased region" description="Basic and acidic residues" evidence="1">
    <location>
        <begin position="179"/>
        <end position="190"/>
    </location>
</feature>
<protein>
    <submittedName>
        <fullName evidence="2">Uncharacterized protein</fullName>
    </submittedName>
</protein>
<sequence length="263" mass="27853">MASTLPAEDNFHNAKPVDVLSFETTIESHESLVSRKKRRIPGNLLIPNNARNPKHTNLTHRDHPVQRVQLATRLRIPLPRVIRPKANRHNKLRAISPPNRRKANPRHPPSPPSIAHTLSLSREPTTCSSNHVQFDATAAPASTHWRSYQVNERAARRDAVGEPPLIGASAAEGVQAHAAVDEGRRGRGVDEVEGQDGGVGAKGAHLRDVVGGGALEALEAAVLDCGAQLRARLEDGRSGGGDGGGVVGRVGEVEGGGPVPGAV</sequence>
<dbReference type="Proteomes" id="UP000452235">
    <property type="component" value="Unassembled WGS sequence"/>
</dbReference>
<name>A0A5M3Z9M5_ASPTE</name>
<feature type="region of interest" description="Disordered" evidence="1">
    <location>
        <begin position="85"/>
        <end position="116"/>
    </location>
</feature>
<comment type="caution">
    <text evidence="2">The sequence shown here is derived from an EMBL/GenBank/DDBJ whole genome shotgun (WGS) entry which is preliminary data.</text>
</comment>
<keyword evidence="3" id="KW-1185">Reference proteome</keyword>
<dbReference type="EMBL" id="BLJY01000010">
    <property type="protein sequence ID" value="GFF19546.1"/>
    <property type="molecule type" value="Genomic_DNA"/>
</dbReference>
<evidence type="ECO:0000313" key="2">
    <source>
        <dbReference type="EMBL" id="GFF19546.1"/>
    </source>
</evidence>
<accession>A0A5M3Z9M5</accession>
<feature type="region of interest" description="Disordered" evidence="1">
    <location>
        <begin position="235"/>
        <end position="263"/>
    </location>
</feature>
<dbReference type="AlphaFoldDB" id="A0A5M3Z9M5"/>
<evidence type="ECO:0000313" key="3">
    <source>
        <dbReference type="Proteomes" id="UP000452235"/>
    </source>
</evidence>
<organism evidence="2 3">
    <name type="scientific">Aspergillus terreus</name>
    <dbReference type="NCBI Taxonomy" id="33178"/>
    <lineage>
        <taxon>Eukaryota</taxon>
        <taxon>Fungi</taxon>
        <taxon>Dikarya</taxon>
        <taxon>Ascomycota</taxon>
        <taxon>Pezizomycotina</taxon>
        <taxon>Eurotiomycetes</taxon>
        <taxon>Eurotiomycetidae</taxon>
        <taxon>Eurotiales</taxon>
        <taxon>Aspergillaceae</taxon>
        <taxon>Aspergillus</taxon>
        <taxon>Aspergillus subgen. Circumdati</taxon>
    </lineage>
</organism>
<feature type="compositionally biased region" description="Gly residues" evidence="1">
    <location>
        <begin position="238"/>
        <end position="263"/>
    </location>
</feature>
<evidence type="ECO:0000256" key="1">
    <source>
        <dbReference type="SAM" id="MobiDB-lite"/>
    </source>
</evidence>
<reference evidence="2 3" key="1">
    <citation type="submission" date="2020-01" db="EMBL/GenBank/DDBJ databases">
        <title>Aspergillus terreus IFO 6365 whole genome shotgun sequence.</title>
        <authorList>
            <person name="Kanamasa S."/>
            <person name="Takahashi H."/>
        </authorList>
    </citation>
    <scope>NUCLEOTIDE SEQUENCE [LARGE SCALE GENOMIC DNA]</scope>
    <source>
        <strain evidence="2 3">IFO 6365</strain>
    </source>
</reference>